<evidence type="ECO:0000259" key="4">
    <source>
        <dbReference type="PROSITE" id="PS50206"/>
    </source>
</evidence>
<accession>A0A8C5U614</accession>
<dbReference type="InterPro" id="IPR036873">
    <property type="entry name" value="Rhodanese-like_dom_sf"/>
</dbReference>
<evidence type="ECO:0000313" key="6">
    <source>
        <dbReference type="Proteomes" id="UP000694560"/>
    </source>
</evidence>
<keyword evidence="3" id="KW-0732">Signal</keyword>
<reference evidence="5" key="2">
    <citation type="submission" date="2025-09" db="UniProtKB">
        <authorList>
            <consortium name="Ensembl"/>
        </authorList>
    </citation>
    <scope>IDENTIFICATION</scope>
</reference>
<dbReference type="InterPro" id="IPR045078">
    <property type="entry name" value="TST/MPST-like"/>
</dbReference>
<name>A0A8C5U614_9PASS</name>
<dbReference type="SUPFAM" id="SSF52821">
    <property type="entry name" value="Rhodanese/Cell cycle control phosphatase"/>
    <property type="match status" value="1"/>
</dbReference>
<feature type="chain" id="PRO_5034862307" description="Rhodanese domain-containing protein" evidence="3">
    <location>
        <begin position="17"/>
        <end position="94"/>
    </location>
</feature>
<dbReference type="OrthoDB" id="270167at2759"/>
<dbReference type="Ensembl" id="ENSMCST00000017462.1">
    <property type="protein sequence ID" value="ENSMCSP00000017028.1"/>
    <property type="gene ID" value="ENSMCSG00000011972.1"/>
</dbReference>
<dbReference type="GO" id="GO:0004792">
    <property type="term" value="F:thiosulfate-cyanide sulfurtransferase activity"/>
    <property type="evidence" value="ECO:0007669"/>
    <property type="project" value="TreeGrafter"/>
</dbReference>
<dbReference type="PROSITE" id="PS50206">
    <property type="entry name" value="RHODANESE_3"/>
    <property type="match status" value="1"/>
</dbReference>
<feature type="domain" description="Rhodanese" evidence="4">
    <location>
        <begin position="19"/>
        <end position="78"/>
    </location>
</feature>
<dbReference type="AlphaFoldDB" id="A0A8C5U614"/>
<organism evidence="5 6">
    <name type="scientific">Malurus cyaneus samueli</name>
    <dbReference type="NCBI Taxonomy" id="2593467"/>
    <lineage>
        <taxon>Eukaryota</taxon>
        <taxon>Metazoa</taxon>
        <taxon>Chordata</taxon>
        <taxon>Craniata</taxon>
        <taxon>Vertebrata</taxon>
        <taxon>Euteleostomi</taxon>
        <taxon>Archelosauria</taxon>
        <taxon>Archosauria</taxon>
        <taxon>Dinosauria</taxon>
        <taxon>Saurischia</taxon>
        <taxon>Theropoda</taxon>
        <taxon>Coelurosauria</taxon>
        <taxon>Aves</taxon>
        <taxon>Neognathae</taxon>
        <taxon>Neoaves</taxon>
        <taxon>Telluraves</taxon>
        <taxon>Australaves</taxon>
        <taxon>Passeriformes</taxon>
        <taxon>Meliphagoidea</taxon>
        <taxon>Maluridae</taxon>
        <taxon>Malurus</taxon>
    </lineage>
</organism>
<evidence type="ECO:0000313" key="5">
    <source>
        <dbReference type="Ensembl" id="ENSMCSP00000017028.1"/>
    </source>
</evidence>
<evidence type="ECO:0000256" key="3">
    <source>
        <dbReference type="SAM" id="SignalP"/>
    </source>
</evidence>
<reference evidence="5" key="1">
    <citation type="submission" date="2025-08" db="UniProtKB">
        <authorList>
            <consortium name="Ensembl"/>
        </authorList>
    </citation>
    <scope>IDENTIFICATION</scope>
</reference>
<evidence type="ECO:0000256" key="1">
    <source>
        <dbReference type="ARBA" id="ARBA00022679"/>
    </source>
</evidence>
<protein>
    <recommendedName>
        <fullName evidence="4">Rhodanese domain-containing protein</fullName>
    </recommendedName>
</protein>
<dbReference type="PANTHER" id="PTHR11364:SF6">
    <property type="entry name" value="THIOSULFATE SULFURTRANSFERASE"/>
    <property type="match status" value="1"/>
</dbReference>
<keyword evidence="2" id="KW-0677">Repeat</keyword>
<feature type="signal peptide" evidence="3">
    <location>
        <begin position="1"/>
        <end position="16"/>
    </location>
</feature>
<dbReference type="InterPro" id="IPR001763">
    <property type="entry name" value="Rhodanese-like_dom"/>
</dbReference>
<dbReference type="Proteomes" id="UP000694560">
    <property type="component" value="Unplaced"/>
</dbReference>
<proteinExistence type="predicted"/>
<evidence type="ECO:0000256" key="2">
    <source>
        <dbReference type="ARBA" id="ARBA00022737"/>
    </source>
</evidence>
<dbReference type="Gene3D" id="3.40.250.10">
    <property type="entry name" value="Rhodanese-like domain"/>
    <property type="match status" value="1"/>
</dbReference>
<dbReference type="PANTHER" id="PTHR11364">
    <property type="entry name" value="THIOSULFATE SULFERTANSFERASE"/>
    <property type="match status" value="1"/>
</dbReference>
<keyword evidence="6" id="KW-1185">Reference proteome</keyword>
<sequence length="94" mass="10447">MLTCPCLCFLFWFTLAGLESGHIPGAVNIPFHSFLSETGHEKSIEEIQEIFRAKKVDLLKPLTATCRKGVTACQIALAKGPVLKYSTGYWTWEG</sequence>
<keyword evidence="1" id="KW-0808">Transferase</keyword>
<dbReference type="GO" id="GO:0005739">
    <property type="term" value="C:mitochondrion"/>
    <property type="evidence" value="ECO:0007669"/>
    <property type="project" value="TreeGrafter"/>
</dbReference>